<accession>A0A1L7X1Q2</accession>
<name>A0A1L7X1Q2_9HELO</name>
<keyword evidence="2" id="KW-0732">Signal</keyword>
<gene>
    <name evidence="3" type="ORF">PAC_08855</name>
</gene>
<protein>
    <submittedName>
        <fullName evidence="3">Uncharacterized protein</fullName>
    </submittedName>
</protein>
<evidence type="ECO:0000256" key="1">
    <source>
        <dbReference type="SAM" id="MobiDB-lite"/>
    </source>
</evidence>
<dbReference type="Proteomes" id="UP000184330">
    <property type="component" value="Unassembled WGS sequence"/>
</dbReference>
<dbReference type="EMBL" id="FJOG01000013">
    <property type="protein sequence ID" value="CZR58963.1"/>
    <property type="molecule type" value="Genomic_DNA"/>
</dbReference>
<reference evidence="3 4" key="1">
    <citation type="submission" date="2016-03" db="EMBL/GenBank/DDBJ databases">
        <authorList>
            <person name="Ploux O."/>
        </authorList>
    </citation>
    <scope>NUCLEOTIDE SEQUENCE [LARGE SCALE GENOMIC DNA]</scope>
    <source>
        <strain evidence="3 4">UAMH 11012</strain>
    </source>
</reference>
<evidence type="ECO:0000313" key="4">
    <source>
        <dbReference type="Proteomes" id="UP000184330"/>
    </source>
</evidence>
<feature type="region of interest" description="Disordered" evidence="1">
    <location>
        <begin position="121"/>
        <end position="165"/>
    </location>
</feature>
<feature type="signal peptide" evidence="2">
    <location>
        <begin position="1"/>
        <end position="19"/>
    </location>
</feature>
<proteinExistence type="predicted"/>
<evidence type="ECO:0000256" key="2">
    <source>
        <dbReference type="SAM" id="SignalP"/>
    </source>
</evidence>
<evidence type="ECO:0000313" key="3">
    <source>
        <dbReference type="EMBL" id="CZR58963.1"/>
    </source>
</evidence>
<keyword evidence="4" id="KW-1185">Reference proteome</keyword>
<feature type="chain" id="PRO_5012408542" evidence="2">
    <location>
        <begin position="20"/>
        <end position="184"/>
    </location>
</feature>
<dbReference type="AlphaFoldDB" id="A0A1L7X1Q2"/>
<sequence>MPAMWPGPLSIMMIWKVLALGISRGRARAGMRDVTPVHCDLKLDLGKWTDGGRELLFAVTSGHSLRFGQSRFYKPKAMISYNDSKKHYRSYVRITIDGTSFEDAYRDNFVHYVAVYEQEKSDRTTQQIDDRSGDNERKTSNGEGEASDDEGERSGNATIFEFSKEGEAARRALENVRDQERHLK</sequence>
<organism evidence="3 4">
    <name type="scientific">Phialocephala subalpina</name>
    <dbReference type="NCBI Taxonomy" id="576137"/>
    <lineage>
        <taxon>Eukaryota</taxon>
        <taxon>Fungi</taxon>
        <taxon>Dikarya</taxon>
        <taxon>Ascomycota</taxon>
        <taxon>Pezizomycotina</taxon>
        <taxon>Leotiomycetes</taxon>
        <taxon>Helotiales</taxon>
        <taxon>Mollisiaceae</taxon>
        <taxon>Phialocephala</taxon>
        <taxon>Phialocephala fortinii species complex</taxon>
    </lineage>
</organism>
<feature type="compositionally biased region" description="Basic and acidic residues" evidence="1">
    <location>
        <begin position="121"/>
        <end position="140"/>
    </location>
</feature>